<keyword evidence="3 10" id="KW-0808">Transferase</keyword>
<organism evidence="10 11">
    <name type="scientific">Sinosporangium album</name>
    <dbReference type="NCBI Taxonomy" id="504805"/>
    <lineage>
        <taxon>Bacteria</taxon>
        <taxon>Bacillati</taxon>
        <taxon>Actinomycetota</taxon>
        <taxon>Actinomycetes</taxon>
        <taxon>Streptosporangiales</taxon>
        <taxon>Streptosporangiaceae</taxon>
        <taxon>Sinosporangium</taxon>
    </lineage>
</organism>
<feature type="transmembrane region" description="Helical" evidence="9">
    <location>
        <begin position="6"/>
        <end position="27"/>
    </location>
</feature>
<feature type="compositionally biased region" description="Low complexity" evidence="8">
    <location>
        <begin position="391"/>
        <end position="407"/>
    </location>
</feature>
<evidence type="ECO:0000313" key="10">
    <source>
        <dbReference type="EMBL" id="SDG54166.1"/>
    </source>
</evidence>
<sequence>MREYLLIALAAAAVTYLLVPLVRVFAIRIGAMPEVRDRDVHTKPTPRLGGLAMYGGLVAGLIMADQLKHSGTVLADDRAMWALICAGGLIVVTGFLDDWWGMDALIKLGGQVGAAGLLVWFGLSLPWIPGPNGDSYTLDSTLSTVVTILVVVVTINAVNFVDGLDGLAAGIVCIAGIAMWGYSIVLSQAVSNGTRINLTAIITAILIGMCLGFLPHNFHPAKIFMGDTGAMLIGLVLASSIVTVTPVDPAAINRFPIVLPLLLPIAVMLLPLLDLTSAVVRRTSYGQSPFAPDRGHLHHRLLDIGHSHRRTVLIMYAWTFLFAAAVVGLSVGGVPLIVFPVTVLLAVGVLVLMALPRWRLRRKNGGSHAMGHSPEPEREPRAAARDEARDAASGALAPPAPRSGARPRPVPQPMAAPVSERFTPTEDLTQPARRRPPSAGRLPRSRVYEGPPPHTGQIAAVPKAPGPQEGRPAAPSAPETGQIAAVPGRAVPQGRPEDGDAGAPRTAEHRGRPEGSAADVPRAAGMRGRPAEDSLGVPRAADGHGRRSVPQPHSGDTTGPVPKVMPTTDSTDHGSNADSVELIDDTAVFPAYRDSRSTPPRRIP</sequence>
<feature type="transmembrane region" description="Helical" evidence="9">
    <location>
        <begin position="196"/>
        <end position="214"/>
    </location>
</feature>
<feature type="compositionally biased region" description="Basic and acidic residues" evidence="8">
    <location>
        <begin position="374"/>
        <end position="390"/>
    </location>
</feature>
<keyword evidence="7" id="KW-0460">Magnesium</keyword>
<dbReference type="Proteomes" id="UP000198923">
    <property type="component" value="Unassembled WGS sequence"/>
</dbReference>
<name>A0A1G7V323_9ACTN</name>
<protein>
    <submittedName>
        <fullName evidence="10">UDP-N-acetylmuramyl pentapeptide phosphotransferase/UDP-N-acetylglucosamine-1-phosphate transferase</fullName>
    </submittedName>
</protein>
<dbReference type="PANTHER" id="PTHR22926">
    <property type="entry name" value="PHOSPHO-N-ACETYLMURAMOYL-PENTAPEPTIDE-TRANSFERASE"/>
    <property type="match status" value="1"/>
</dbReference>
<keyword evidence="4 9" id="KW-0812">Transmembrane</keyword>
<proteinExistence type="predicted"/>
<keyword evidence="6 9" id="KW-0472">Membrane</keyword>
<dbReference type="GO" id="GO:0005886">
    <property type="term" value="C:plasma membrane"/>
    <property type="evidence" value="ECO:0007669"/>
    <property type="project" value="UniProtKB-SubCell"/>
</dbReference>
<feature type="binding site" evidence="7">
    <location>
        <position position="159"/>
    </location>
    <ligand>
        <name>Mg(2+)</name>
        <dbReference type="ChEBI" id="CHEBI:18420"/>
    </ligand>
</feature>
<dbReference type="PANTHER" id="PTHR22926:SF3">
    <property type="entry name" value="UNDECAPRENYL-PHOSPHATE ALPHA-N-ACETYLGLUCOSAMINYL 1-PHOSPHATE TRANSFERASE"/>
    <property type="match status" value="1"/>
</dbReference>
<feature type="compositionally biased region" description="Polar residues" evidence="8">
    <location>
        <begin position="567"/>
        <end position="578"/>
    </location>
</feature>
<reference evidence="10 11" key="1">
    <citation type="submission" date="2016-10" db="EMBL/GenBank/DDBJ databases">
        <authorList>
            <person name="de Groot N.N."/>
        </authorList>
    </citation>
    <scope>NUCLEOTIDE SEQUENCE [LARGE SCALE GENOMIC DNA]</scope>
    <source>
        <strain evidence="10 11">CPCC 201354</strain>
    </source>
</reference>
<evidence type="ECO:0000256" key="6">
    <source>
        <dbReference type="ARBA" id="ARBA00023136"/>
    </source>
</evidence>
<dbReference type="RefSeq" id="WP_093169451.1">
    <property type="nucleotide sequence ID" value="NZ_FNCN01000005.1"/>
</dbReference>
<dbReference type="EMBL" id="FNCN01000005">
    <property type="protein sequence ID" value="SDG54166.1"/>
    <property type="molecule type" value="Genomic_DNA"/>
</dbReference>
<comment type="cofactor">
    <cofactor evidence="7">
        <name>Mg(2+)</name>
        <dbReference type="ChEBI" id="CHEBI:18420"/>
    </cofactor>
</comment>
<dbReference type="OrthoDB" id="9783652at2"/>
<feature type="binding site" evidence="7">
    <location>
        <position position="227"/>
    </location>
    <ligand>
        <name>Mg(2+)</name>
        <dbReference type="ChEBI" id="CHEBI:18420"/>
    </ligand>
</feature>
<evidence type="ECO:0000256" key="5">
    <source>
        <dbReference type="ARBA" id="ARBA00022989"/>
    </source>
</evidence>
<feature type="transmembrane region" description="Helical" evidence="9">
    <location>
        <begin position="79"/>
        <end position="96"/>
    </location>
</feature>
<feature type="transmembrane region" description="Helical" evidence="9">
    <location>
        <begin position="108"/>
        <end position="128"/>
    </location>
</feature>
<dbReference type="GO" id="GO:0071555">
    <property type="term" value="P:cell wall organization"/>
    <property type="evidence" value="ECO:0007669"/>
    <property type="project" value="TreeGrafter"/>
</dbReference>
<keyword evidence="7" id="KW-0479">Metal-binding</keyword>
<dbReference type="InterPro" id="IPR000715">
    <property type="entry name" value="Glycosyl_transferase_4"/>
</dbReference>
<accession>A0A1G7V323</accession>
<dbReference type="STRING" id="504805.SAMN05421505_10591"/>
<feature type="region of interest" description="Disordered" evidence="8">
    <location>
        <begin position="364"/>
        <end position="604"/>
    </location>
</feature>
<feature type="transmembrane region" description="Helical" evidence="9">
    <location>
        <begin position="337"/>
        <end position="355"/>
    </location>
</feature>
<evidence type="ECO:0000256" key="8">
    <source>
        <dbReference type="SAM" id="MobiDB-lite"/>
    </source>
</evidence>
<comment type="subcellular location">
    <subcellularLocation>
        <location evidence="1">Cell membrane</location>
        <topology evidence="1">Multi-pass membrane protein</topology>
    </subcellularLocation>
</comment>
<keyword evidence="11" id="KW-1185">Reference proteome</keyword>
<feature type="transmembrane region" description="Helical" evidence="9">
    <location>
        <begin position="226"/>
        <end position="245"/>
    </location>
</feature>
<gene>
    <name evidence="10" type="ORF">SAMN05421505_10591</name>
</gene>
<evidence type="ECO:0000256" key="1">
    <source>
        <dbReference type="ARBA" id="ARBA00004651"/>
    </source>
</evidence>
<feature type="transmembrane region" description="Helical" evidence="9">
    <location>
        <begin position="257"/>
        <end position="280"/>
    </location>
</feature>
<dbReference type="GO" id="GO:0009103">
    <property type="term" value="P:lipopolysaccharide biosynthetic process"/>
    <property type="evidence" value="ECO:0007669"/>
    <property type="project" value="TreeGrafter"/>
</dbReference>
<dbReference type="Pfam" id="PF00953">
    <property type="entry name" value="Glycos_transf_4"/>
    <property type="match status" value="1"/>
</dbReference>
<feature type="transmembrane region" description="Helical" evidence="9">
    <location>
        <begin position="312"/>
        <end position="331"/>
    </location>
</feature>
<dbReference type="GO" id="GO:0046872">
    <property type="term" value="F:metal ion binding"/>
    <property type="evidence" value="ECO:0007669"/>
    <property type="project" value="UniProtKB-KW"/>
</dbReference>
<dbReference type="CDD" id="cd06853">
    <property type="entry name" value="GT_WecA_like"/>
    <property type="match status" value="1"/>
</dbReference>
<evidence type="ECO:0000256" key="2">
    <source>
        <dbReference type="ARBA" id="ARBA00022475"/>
    </source>
</evidence>
<keyword evidence="2" id="KW-1003">Cell membrane</keyword>
<dbReference type="GO" id="GO:0016780">
    <property type="term" value="F:phosphotransferase activity, for other substituted phosphate groups"/>
    <property type="evidence" value="ECO:0007669"/>
    <property type="project" value="InterPro"/>
</dbReference>
<evidence type="ECO:0000313" key="11">
    <source>
        <dbReference type="Proteomes" id="UP000198923"/>
    </source>
</evidence>
<feature type="transmembrane region" description="Helical" evidence="9">
    <location>
        <begin position="48"/>
        <end position="67"/>
    </location>
</feature>
<dbReference type="AlphaFoldDB" id="A0A1G7V323"/>
<keyword evidence="5 9" id="KW-1133">Transmembrane helix</keyword>
<evidence type="ECO:0000256" key="9">
    <source>
        <dbReference type="SAM" id="Phobius"/>
    </source>
</evidence>
<evidence type="ECO:0000256" key="7">
    <source>
        <dbReference type="PIRSR" id="PIRSR600715-1"/>
    </source>
</evidence>
<feature type="transmembrane region" description="Helical" evidence="9">
    <location>
        <begin position="167"/>
        <end position="190"/>
    </location>
</feature>
<evidence type="ECO:0000256" key="3">
    <source>
        <dbReference type="ARBA" id="ARBA00022679"/>
    </source>
</evidence>
<dbReference type="GO" id="GO:0044038">
    <property type="term" value="P:cell wall macromolecule biosynthetic process"/>
    <property type="evidence" value="ECO:0007669"/>
    <property type="project" value="TreeGrafter"/>
</dbReference>
<feature type="transmembrane region" description="Helical" evidence="9">
    <location>
        <begin position="140"/>
        <end position="160"/>
    </location>
</feature>
<evidence type="ECO:0000256" key="4">
    <source>
        <dbReference type="ARBA" id="ARBA00022692"/>
    </source>
</evidence>